<sequence length="607" mass="65138">MSNPQDDAVSAVTTAQLSRIAGNGLYTSATSIDPAAADVAQALIATLNGSAEQPLLPAELQKLTEQVQAKASIGFPRITADDGVSLSAHTIKLNTTEPRPVVIVPAGWTPFGWALFEYAYLQLALRGYHVLAYTPRGLGLTFPVPGGGYVDAPFTSGGTIDVAGPLDWADGSTVIDYAVEHFNPSRIAFLGESYGSGISQLVAAHDPAARVDAVVALSTWGDLADSLYQYETRHLAAVTALINFTGGPLERKFDPATRQLLEDFLAGRNLDLVVAWGKERSPRSYVDQTNARGVPTFLSNTWHETLFPAGQVVEHFQQLTVPKHLNLWIGDHAAPEGAGLTVPFSGPNLPVDEAFAWLDHHVLGTDNGVPGWSPVRSQIMFTYKTRTDPETGQNVITEPAVREDADSWADVTKSTEQWYLTGTAADDRRDGGLVTGAPEAGWKQEFTAGELTDATAVDEIIKTGQAEWQGNPKAYATDKFDRRHLAVWSSAPLPAARRVRGIPELTLTVRSTARATTLVALLFDVSADDSARIITHEPLTLTDLTPGQDLTATWKLQPAGYDLAADHRLMLVLTSKDPLYSDESAAGSTTTITSVDDTAAHLLLPLG</sequence>
<gene>
    <name evidence="3" type="ORF">LDH80_04250</name>
</gene>
<dbReference type="InterPro" id="IPR008979">
    <property type="entry name" value="Galactose-bd-like_sf"/>
</dbReference>
<proteinExistence type="predicted"/>
<feature type="domain" description="Xaa-Pro dipeptidyl-peptidase C-terminal" evidence="2">
    <location>
        <begin position="355"/>
        <end position="603"/>
    </location>
</feature>
<accession>A0ABY6QT89</accession>
<dbReference type="SUPFAM" id="SSF49785">
    <property type="entry name" value="Galactose-binding domain-like"/>
    <property type="match status" value="1"/>
</dbReference>
<dbReference type="InterPro" id="IPR029058">
    <property type="entry name" value="AB_hydrolase_fold"/>
</dbReference>
<organism evidence="3 4">
    <name type="scientific">Streptomyces tanashiensis</name>
    <dbReference type="NCBI Taxonomy" id="67367"/>
    <lineage>
        <taxon>Bacteria</taxon>
        <taxon>Bacillati</taxon>
        <taxon>Actinomycetota</taxon>
        <taxon>Actinomycetes</taxon>
        <taxon>Kitasatosporales</taxon>
        <taxon>Streptomycetaceae</taxon>
        <taxon>Streptomyces</taxon>
    </lineage>
</organism>
<dbReference type="SUPFAM" id="SSF53474">
    <property type="entry name" value="alpha/beta-Hydrolases"/>
    <property type="match status" value="1"/>
</dbReference>
<dbReference type="RefSeq" id="WP_190105746.1">
    <property type="nucleotide sequence ID" value="NZ_BMUH01000012.1"/>
</dbReference>
<name>A0ABY6QT89_9ACTN</name>
<dbReference type="GeneID" id="95598628"/>
<dbReference type="Gene3D" id="3.40.50.1820">
    <property type="entry name" value="alpha/beta hydrolase"/>
    <property type="match status" value="1"/>
</dbReference>
<dbReference type="InterPro" id="IPR000383">
    <property type="entry name" value="Xaa-Pro-like_dom"/>
</dbReference>
<protein>
    <recommendedName>
        <fullName evidence="2">Xaa-Pro dipeptidyl-peptidase C-terminal domain-containing protein</fullName>
    </recommendedName>
</protein>
<evidence type="ECO:0000313" key="4">
    <source>
        <dbReference type="Proteomes" id="UP001164506"/>
    </source>
</evidence>
<evidence type="ECO:0000259" key="2">
    <source>
        <dbReference type="SMART" id="SM00939"/>
    </source>
</evidence>
<keyword evidence="1" id="KW-0378">Hydrolase</keyword>
<reference evidence="3" key="1">
    <citation type="submission" date="2021-09" db="EMBL/GenBank/DDBJ databases">
        <title>Complete genome sequence and metabolic characterization of Streptomyces tanashiensis DSM 731 the producer of antibacterial Kalafungin and diverse secondary metabolites.</title>
        <authorList>
            <person name="Abbasi M.N."/>
            <person name="Anwar M.N."/>
            <person name="Alam K."/>
            <person name="Shoaib M."/>
            <person name="Lin Z."/>
            <person name="Hayat M."/>
            <person name="Ali M.I."/>
            <person name="Malik H.M.T."/>
            <person name="Ahmed I."/>
            <person name="Li A."/>
            <person name="Hailong Wang H."/>
            <person name="Zhang Y."/>
        </authorList>
    </citation>
    <scope>NUCLEOTIDE SEQUENCE</scope>
    <source>
        <strain evidence="3">Kala</strain>
    </source>
</reference>
<dbReference type="SMART" id="SM00939">
    <property type="entry name" value="PepX_C"/>
    <property type="match status" value="1"/>
</dbReference>
<keyword evidence="4" id="KW-1185">Reference proteome</keyword>
<dbReference type="Gene3D" id="2.60.120.260">
    <property type="entry name" value="Galactose-binding domain-like"/>
    <property type="match status" value="1"/>
</dbReference>
<dbReference type="InterPro" id="IPR013736">
    <property type="entry name" value="Xaa-Pro_dipept_C"/>
</dbReference>
<evidence type="ECO:0000256" key="1">
    <source>
        <dbReference type="ARBA" id="ARBA00022801"/>
    </source>
</evidence>
<dbReference type="EMBL" id="CP084204">
    <property type="protein sequence ID" value="UZX19974.1"/>
    <property type="molecule type" value="Genomic_DNA"/>
</dbReference>
<dbReference type="Pfam" id="PF08530">
    <property type="entry name" value="PepX_C"/>
    <property type="match status" value="1"/>
</dbReference>
<dbReference type="Pfam" id="PF02129">
    <property type="entry name" value="Peptidase_S15"/>
    <property type="match status" value="1"/>
</dbReference>
<evidence type="ECO:0000313" key="3">
    <source>
        <dbReference type="EMBL" id="UZX19974.1"/>
    </source>
</evidence>
<dbReference type="Proteomes" id="UP001164506">
    <property type="component" value="Chromosome"/>
</dbReference>